<dbReference type="EMBL" id="AMZY02000002">
    <property type="protein sequence ID" value="EMS35202.1"/>
    <property type="molecule type" value="Genomic_DNA"/>
</dbReference>
<keyword evidence="1" id="KW-1133">Transmembrane helix</keyword>
<name>M7Y372_9BACT</name>
<keyword evidence="1" id="KW-0472">Membrane</keyword>
<evidence type="ECO:0000256" key="1">
    <source>
        <dbReference type="SAM" id="Phobius"/>
    </source>
</evidence>
<dbReference type="AlphaFoldDB" id="M7Y372"/>
<feature type="transmembrane region" description="Helical" evidence="1">
    <location>
        <begin position="6"/>
        <end position="28"/>
    </location>
</feature>
<gene>
    <name evidence="2" type="ORF">C943_02277</name>
</gene>
<evidence type="ECO:0000313" key="2">
    <source>
        <dbReference type="EMBL" id="EMS35202.1"/>
    </source>
</evidence>
<dbReference type="Proteomes" id="UP000010953">
    <property type="component" value="Unassembled WGS sequence"/>
</dbReference>
<reference evidence="2" key="1">
    <citation type="submission" date="2013-01" db="EMBL/GenBank/DDBJ databases">
        <title>Genome assembly of Mariniradius saccharolyticus AK6.</title>
        <authorList>
            <person name="Vaidya B."/>
            <person name="Khatri I."/>
            <person name="Tanuku N.R.S."/>
            <person name="Subramanian S."/>
            <person name="Pinnaka A."/>
        </authorList>
    </citation>
    <scope>NUCLEOTIDE SEQUENCE [LARGE SCALE GENOMIC DNA]</scope>
    <source>
        <strain evidence="2">AK6</strain>
    </source>
</reference>
<accession>M7Y372</accession>
<protein>
    <submittedName>
        <fullName evidence="2">Uncharacterized protein</fullName>
    </submittedName>
</protein>
<dbReference type="STRING" id="1239962.C943_02277"/>
<proteinExistence type="predicted"/>
<dbReference type="InParanoid" id="M7Y372"/>
<sequence length="42" mass="4612">MGFPSTFPVFLIAVAIGMKIGIFITAIVKLKNSRIVQIQYGK</sequence>
<keyword evidence="1" id="KW-0812">Transmembrane</keyword>
<comment type="caution">
    <text evidence="2">The sequence shown here is derived from an EMBL/GenBank/DDBJ whole genome shotgun (WGS) entry which is preliminary data.</text>
</comment>
<organism evidence="2 3">
    <name type="scientific">Mariniradius saccharolyticus AK6</name>
    <dbReference type="NCBI Taxonomy" id="1239962"/>
    <lineage>
        <taxon>Bacteria</taxon>
        <taxon>Pseudomonadati</taxon>
        <taxon>Bacteroidota</taxon>
        <taxon>Cytophagia</taxon>
        <taxon>Cytophagales</taxon>
        <taxon>Cyclobacteriaceae</taxon>
        <taxon>Mariniradius</taxon>
    </lineage>
</organism>
<evidence type="ECO:0000313" key="3">
    <source>
        <dbReference type="Proteomes" id="UP000010953"/>
    </source>
</evidence>
<keyword evidence="3" id="KW-1185">Reference proteome</keyword>